<dbReference type="InterPro" id="IPR029068">
    <property type="entry name" value="Glyas_Bleomycin-R_OHBP_Dase"/>
</dbReference>
<dbReference type="InterPro" id="IPR004360">
    <property type="entry name" value="Glyas_Fos-R_dOase_dom"/>
</dbReference>
<evidence type="ECO:0000313" key="2">
    <source>
        <dbReference type="EMBL" id="MBP1856551.1"/>
    </source>
</evidence>
<dbReference type="PANTHER" id="PTHR35006:SF2">
    <property type="entry name" value="GLYOXALASE FAMILY PROTEIN (AFU_ORTHOLOGUE AFUA_5G14830)"/>
    <property type="match status" value="1"/>
</dbReference>
<feature type="domain" description="VOC" evidence="1">
    <location>
        <begin position="44"/>
        <end position="165"/>
    </location>
</feature>
<proteinExistence type="predicted"/>
<dbReference type="Pfam" id="PF00903">
    <property type="entry name" value="Glyoxalase"/>
    <property type="match status" value="1"/>
</dbReference>
<keyword evidence="3" id="KW-1185">Reference proteome</keyword>
<sequence length="168" mass="18489">MAAIRGSAGDRWKKCPAVCRKISFALVRMISNREDADKEECCSMFDHVSIGVKDLKRSLTFYDAVLTPLGYERLMKTDKAIGYGSDKISLWIAEVESPVPPDRGSGLHFCFTAPDAASVDAFHAAGMANGGEDNGSPGLRPEYSQFYYAGFVIDPDGYRLEAFFKLPE</sequence>
<evidence type="ECO:0000259" key="1">
    <source>
        <dbReference type="PROSITE" id="PS51819"/>
    </source>
</evidence>
<reference evidence="2 3" key="1">
    <citation type="submission" date="2021-03" db="EMBL/GenBank/DDBJ databases">
        <title>Genomic Encyclopedia of Type Strains, Phase IV (KMG-IV): sequencing the most valuable type-strain genomes for metagenomic binning, comparative biology and taxonomic classification.</title>
        <authorList>
            <person name="Goeker M."/>
        </authorList>
    </citation>
    <scope>NUCLEOTIDE SEQUENCE [LARGE SCALE GENOMIC DNA]</scope>
    <source>
        <strain evidence="2 3">DSM 26427</strain>
    </source>
</reference>
<protein>
    <submittedName>
        <fullName evidence="2">Catechol 2,3-dioxygenase-like lactoylglutathione lyase family enzyme</fullName>
    </submittedName>
</protein>
<evidence type="ECO:0000313" key="3">
    <source>
        <dbReference type="Proteomes" id="UP000823786"/>
    </source>
</evidence>
<dbReference type="Gene3D" id="3.10.180.10">
    <property type="entry name" value="2,3-Dihydroxybiphenyl 1,2-Dioxygenase, domain 1"/>
    <property type="match status" value="1"/>
</dbReference>
<dbReference type="CDD" id="cd07262">
    <property type="entry name" value="VOC_like"/>
    <property type="match status" value="1"/>
</dbReference>
<gene>
    <name evidence="2" type="ORF">J2Z75_000031</name>
</gene>
<dbReference type="PROSITE" id="PS51819">
    <property type="entry name" value="VOC"/>
    <property type="match status" value="1"/>
</dbReference>
<comment type="caution">
    <text evidence="2">The sequence shown here is derived from an EMBL/GenBank/DDBJ whole genome shotgun (WGS) entry which is preliminary data.</text>
</comment>
<dbReference type="Proteomes" id="UP000823786">
    <property type="component" value="Unassembled WGS sequence"/>
</dbReference>
<name>A0ABS4EFB3_9HYPH</name>
<accession>A0ABS4EFB3</accession>
<dbReference type="SUPFAM" id="SSF54593">
    <property type="entry name" value="Glyoxalase/Bleomycin resistance protein/Dihydroxybiphenyl dioxygenase"/>
    <property type="match status" value="1"/>
</dbReference>
<dbReference type="PANTHER" id="PTHR35006">
    <property type="entry name" value="GLYOXALASE FAMILY PROTEIN (AFU_ORTHOLOGUE AFUA_5G14830)"/>
    <property type="match status" value="1"/>
</dbReference>
<dbReference type="InterPro" id="IPR037523">
    <property type="entry name" value="VOC_core"/>
</dbReference>
<organism evidence="2 3">
    <name type="scientific">Rhizobium herbae</name>
    <dbReference type="NCBI Taxonomy" id="508661"/>
    <lineage>
        <taxon>Bacteria</taxon>
        <taxon>Pseudomonadati</taxon>
        <taxon>Pseudomonadota</taxon>
        <taxon>Alphaproteobacteria</taxon>
        <taxon>Hyphomicrobiales</taxon>
        <taxon>Rhizobiaceae</taxon>
        <taxon>Rhizobium/Agrobacterium group</taxon>
        <taxon>Rhizobium</taxon>
    </lineage>
</organism>
<dbReference type="EMBL" id="JAGGJV010000001">
    <property type="protein sequence ID" value="MBP1856551.1"/>
    <property type="molecule type" value="Genomic_DNA"/>
</dbReference>